<comment type="caution">
    <text evidence="1">The sequence shown here is derived from an EMBL/GenBank/DDBJ whole genome shotgun (WGS) entry which is preliminary data.</text>
</comment>
<sequence length="32" mass="3435">MEIEIKGASENNLKNIDVKFKEGLTVVTGISG</sequence>
<dbReference type="InterPro" id="IPR027417">
    <property type="entry name" value="P-loop_NTPase"/>
</dbReference>
<organism evidence="1">
    <name type="scientific">marine sediment metagenome</name>
    <dbReference type="NCBI Taxonomy" id="412755"/>
    <lineage>
        <taxon>unclassified sequences</taxon>
        <taxon>metagenomes</taxon>
        <taxon>ecological metagenomes</taxon>
    </lineage>
</organism>
<dbReference type="EMBL" id="LAZR01003458">
    <property type="protein sequence ID" value="KKN18113.1"/>
    <property type="molecule type" value="Genomic_DNA"/>
</dbReference>
<proteinExistence type="predicted"/>
<evidence type="ECO:0000313" key="1">
    <source>
        <dbReference type="EMBL" id="KKN18113.1"/>
    </source>
</evidence>
<reference evidence="1" key="1">
    <citation type="journal article" date="2015" name="Nature">
        <title>Complex archaea that bridge the gap between prokaryotes and eukaryotes.</title>
        <authorList>
            <person name="Spang A."/>
            <person name="Saw J.H."/>
            <person name="Jorgensen S.L."/>
            <person name="Zaremba-Niedzwiedzka K."/>
            <person name="Martijn J."/>
            <person name="Lind A.E."/>
            <person name="van Eijk R."/>
            <person name="Schleper C."/>
            <person name="Guy L."/>
            <person name="Ettema T.J."/>
        </authorList>
    </citation>
    <scope>NUCLEOTIDE SEQUENCE</scope>
</reference>
<accession>A0A0F9RLG3</accession>
<protein>
    <submittedName>
        <fullName evidence="1">Uncharacterized protein</fullName>
    </submittedName>
</protein>
<dbReference type="AlphaFoldDB" id="A0A0F9RLG3"/>
<dbReference type="Gene3D" id="3.40.50.300">
    <property type="entry name" value="P-loop containing nucleotide triphosphate hydrolases"/>
    <property type="match status" value="1"/>
</dbReference>
<gene>
    <name evidence="1" type="ORF">LCGC14_0958980</name>
</gene>
<name>A0A0F9RLG3_9ZZZZ</name>